<dbReference type="SUPFAM" id="SSF103190">
    <property type="entry name" value="Sensory domain-like"/>
    <property type="match status" value="1"/>
</dbReference>
<proteinExistence type="predicted"/>
<feature type="domain" description="GGDEF" evidence="4">
    <location>
        <begin position="601"/>
        <end position="730"/>
    </location>
</feature>
<dbReference type="Proteomes" id="UP000676951">
    <property type="component" value="Chromosome"/>
</dbReference>
<dbReference type="InterPro" id="IPR043128">
    <property type="entry name" value="Rev_trsase/Diguanyl_cyclase"/>
</dbReference>
<evidence type="ECO:0000259" key="4">
    <source>
        <dbReference type="PROSITE" id="PS50887"/>
    </source>
</evidence>
<dbReference type="CDD" id="cd01949">
    <property type="entry name" value="GGDEF"/>
    <property type="match status" value="1"/>
</dbReference>
<dbReference type="NCBIfam" id="TIGR00254">
    <property type="entry name" value="GGDEF"/>
    <property type="match status" value="1"/>
</dbReference>
<dbReference type="InterPro" id="IPR000160">
    <property type="entry name" value="GGDEF_dom"/>
</dbReference>
<dbReference type="InterPro" id="IPR029151">
    <property type="entry name" value="Sensor-like_sf"/>
</dbReference>
<feature type="transmembrane region" description="Helical" evidence="3">
    <location>
        <begin position="524"/>
        <end position="543"/>
    </location>
</feature>
<dbReference type="InterPro" id="IPR050469">
    <property type="entry name" value="Diguanylate_Cyclase"/>
</dbReference>
<feature type="transmembrane region" description="Helical" evidence="3">
    <location>
        <begin position="17"/>
        <end position="37"/>
    </location>
</feature>
<reference evidence="5 6" key="1">
    <citation type="submission" date="2021-06" db="EMBL/GenBank/DDBJ databases">
        <title>Bradyrhizobium sp. S2-11-4 Genome sequencing.</title>
        <authorList>
            <person name="Jin L."/>
        </authorList>
    </citation>
    <scope>NUCLEOTIDE SEQUENCE [LARGE SCALE GENOMIC DNA]</scope>
    <source>
        <strain evidence="5 6">S2-11-4</strain>
    </source>
</reference>
<feature type="transmembrane region" description="Helical" evidence="3">
    <location>
        <begin position="134"/>
        <end position="153"/>
    </location>
</feature>
<comment type="catalytic activity">
    <reaction evidence="2">
        <text>2 GTP = 3',3'-c-di-GMP + 2 diphosphate</text>
        <dbReference type="Rhea" id="RHEA:24898"/>
        <dbReference type="ChEBI" id="CHEBI:33019"/>
        <dbReference type="ChEBI" id="CHEBI:37565"/>
        <dbReference type="ChEBI" id="CHEBI:58805"/>
        <dbReference type="EC" id="2.7.7.65"/>
    </reaction>
</comment>
<feature type="transmembrane region" description="Helical" evidence="3">
    <location>
        <begin position="111"/>
        <end position="128"/>
    </location>
</feature>
<keyword evidence="5" id="KW-0548">Nucleotidyltransferase</keyword>
<dbReference type="PANTHER" id="PTHR45138">
    <property type="entry name" value="REGULATORY COMPONENTS OF SENSORY TRANSDUCTION SYSTEM"/>
    <property type="match status" value="1"/>
</dbReference>
<dbReference type="Pfam" id="PF00990">
    <property type="entry name" value="GGDEF"/>
    <property type="match status" value="1"/>
</dbReference>
<keyword evidence="3" id="KW-1133">Transmembrane helix</keyword>
<evidence type="ECO:0000313" key="6">
    <source>
        <dbReference type="Proteomes" id="UP000676951"/>
    </source>
</evidence>
<feature type="transmembrane region" description="Helical" evidence="3">
    <location>
        <begin position="73"/>
        <end position="91"/>
    </location>
</feature>
<dbReference type="EC" id="2.7.7.65" evidence="1"/>
<evidence type="ECO:0000256" key="1">
    <source>
        <dbReference type="ARBA" id="ARBA00012528"/>
    </source>
</evidence>
<evidence type="ECO:0000313" key="5">
    <source>
        <dbReference type="EMBL" id="QWG23010.1"/>
    </source>
</evidence>
<dbReference type="SUPFAM" id="SSF55073">
    <property type="entry name" value="Nucleotide cyclase"/>
    <property type="match status" value="1"/>
</dbReference>
<dbReference type="Gene3D" id="3.30.70.270">
    <property type="match status" value="1"/>
</dbReference>
<dbReference type="RefSeq" id="WP_215603769.1">
    <property type="nucleotide sequence ID" value="NZ_CP076136.1"/>
</dbReference>
<dbReference type="EMBL" id="CP076136">
    <property type="protein sequence ID" value="QWG23010.1"/>
    <property type="molecule type" value="Genomic_DNA"/>
</dbReference>
<accession>A0A975RWR1</accession>
<keyword evidence="6" id="KW-1185">Reference proteome</keyword>
<protein>
    <recommendedName>
        <fullName evidence="1">diguanylate cyclase</fullName>
        <ecNumber evidence="1">2.7.7.65</ecNumber>
    </recommendedName>
</protein>
<dbReference type="FunFam" id="3.30.70.270:FF:000001">
    <property type="entry name" value="Diguanylate cyclase domain protein"/>
    <property type="match status" value="1"/>
</dbReference>
<sequence length="742" mass="80618">MPLRETIAGFLAAQMDFIFFLYGLAFIFLGAVCFAVARIRGPKSSWMPLGLFGFAHGAGEWLDLSALVVPDTAVFTLVRTAVMAASFLFLLEFARQKAIRFGLKPLEGAPLYTALILLVMLGGIVGGVPMAGAFARYGIGFFAAIGAASVFAAHARGLSGTAKGLALVAAGGFALYAAAAGVIVPAAPFWPANVFNHSWFFQVTGIPIQLVRGLVACVLALSVWAIWGQLQIEEISSERYAAYLRRQFIGTLAAVVTILACGWVLTDFLGAAYRRDIQEHAQGDINLIASRFAGETATVNGMVKALAESPSVLPLLTGGSGQDERRARTVLDLGVEASGAGLGAILDTSGALVAASDQVDDADVSKWSAAPWFQKALAGQAGYHFAFDPANRGRHYYASYPVRRDDGSIAGVAFLQKSLDRLDADLRLFVRPYYFVNPDGIVVLTNRPDMMLRTLWPLPAEARSTLIRQFGTLDDRAVVEREVKDGSWILFNGEHDLVRRSSVEHSQWSVILAMPSAKIHAGRMLGIIGTLLMTMMVLIYFFGREYGIRDRIQMNKRVELQELAQNLRLRATTDPLTGLYNRAKFDESLASEAARSQRYKTPLALIMYDVDHFKQVNDVHGHQTGDEVLVRLSEIVFECIRTTDLLARWGGEEFVILAPGLDGPTAHQAAEKLRAAIEQATFSVVGKITCSFGVTEFSEEDSAATLVARADDALYRAKLRGRNRTELVSRSDSIRGGMASVA</sequence>
<dbReference type="AlphaFoldDB" id="A0A975RWR1"/>
<organism evidence="5 6">
    <name type="scientific">Bradyrhizobium sediminis</name>
    <dbReference type="NCBI Taxonomy" id="2840469"/>
    <lineage>
        <taxon>Bacteria</taxon>
        <taxon>Pseudomonadati</taxon>
        <taxon>Pseudomonadota</taxon>
        <taxon>Alphaproteobacteria</taxon>
        <taxon>Hyphomicrobiales</taxon>
        <taxon>Nitrobacteraceae</taxon>
        <taxon>Bradyrhizobium</taxon>
    </lineage>
</organism>
<feature type="transmembrane region" description="Helical" evidence="3">
    <location>
        <begin position="210"/>
        <end position="227"/>
    </location>
</feature>
<evidence type="ECO:0000256" key="3">
    <source>
        <dbReference type="SAM" id="Phobius"/>
    </source>
</evidence>
<evidence type="ECO:0000256" key="2">
    <source>
        <dbReference type="ARBA" id="ARBA00034247"/>
    </source>
</evidence>
<dbReference type="PROSITE" id="PS50887">
    <property type="entry name" value="GGDEF"/>
    <property type="match status" value="1"/>
</dbReference>
<feature type="transmembrane region" description="Helical" evidence="3">
    <location>
        <begin position="165"/>
        <end position="190"/>
    </location>
</feature>
<name>A0A975RWR1_9BRAD</name>
<dbReference type="Gene3D" id="3.30.450.20">
    <property type="entry name" value="PAS domain"/>
    <property type="match status" value="2"/>
</dbReference>
<dbReference type="PANTHER" id="PTHR45138:SF9">
    <property type="entry name" value="DIGUANYLATE CYCLASE DGCM-RELATED"/>
    <property type="match status" value="1"/>
</dbReference>
<dbReference type="SMART" id="SM00267">
    <property type="entry name" value="GGDEF"/>
    <property type="match status" value="1"/>
</dbReference>
<feature type="transmembrane region" description="Helical" evidence="3">
    <location>
        <begin position="248"/>
        <end position="265"/>
    </location>
</feature>
<dbReference type="GO" id="GO:0052621">
    <property type="term" value="F:diguanylate cyclase activity"/>
    <property type="evidence" value="ECO:0007669"/>
    <property type="project" value="UniProtKB-EC"/>
</dbReference>
<keyword evidence="3" id="KW-0812">Transmembrane</keyword>
<dbReference type="InterPro" id="IPR029787">
    <property type="entry name" value="Nucleotide_cyclase"/>
</dbReference>
<gene>
    <name evidence="5" type="ORF">KMZ93_24180</name>
</gene>
<keyword evidence="3" id="KW-0472">Membrane</keyword>
<keyword evidence="5" id="KW-0808">Transferase</keyword>